<comment type="caution">
    <text evidence="1">The sequence shown here is derived from an EMBL/GenBank/DDBJ whole genome shotgun (WGS) entry which is preliminary data.</text>
</comment>
<evidence type="ECO:0000313" key="1">
    <source>
        <dbReference type="EMBL" id="KAJ7644036.1"/>
    </source>
</evidence>
<sequence>GRPHGTTGFGLFWGENNGRNVSCRIEQGSESRAALAAVHCAILAVPDDTPLTIYTSSEYAIRSYCYWAGDYAVGGWTCTHGDVLQAAAASILRRSAPVHFYLTVRGGNKHAEGARTLAHAAAA</sequence>
<dbReference type="SUPFAM" id="SSF53098">
    <property type="entry name" value="Ribonuclease H-like"/>
    <property type="match status" value="1"/>
</dbReference>
<dbReference type="InterPro" id="IPR036397">
    <property type="entry name" value="RNaseH_sf"/>
</dbReference>
<feature type="non-terminal residue" evidence="1">
    <location>
        <position position="123"/>
    </location>
</feature>
<evidence type="ECO:0008006" key="3">
    <source>
        <dbReference type="Google" id="ProtNLM"/>
    </source>
</evidence>
<dbReference type="Gene3D" id="3.30.420.10">
    <property type="entry name" value="Ribonuclease H-like superfamily/Ribonuclease H"/>
    <property type="match status" value="1"/>
</dbReference>
<gene>
    <name evidence="1" type="ORF">FB45DRAFT_713190</name>
</gene>
<dbReference type="GO" id="GO:0003676">
    <property type="term" value="F:nucleic acid binding"/>
    <property type="evidence" value="ECO:0007669"/>
    <property type="project" value="InterPro"/>
</dbReference>
<keyword evidence="2" id="KW-1185">Reference proteome</keyword>
<name>A0AAD7CD24_9AGAR</name>
<dbReference type="AlphaFoldDB" id="A0AAD7CD24"/>
<dbReference type="Proteomes" id="UP001221142">
    <property type="component" value="Unassembled WGS sequence"/>
</dbReference>
<proteinExistence type="predicted"/>
<protein>
    <recommendedName>
        <fullName evidence="3">RNase H type-1 domain-containing protein</fullName>
    </recommendedName>
</protein>
<dbReference type="EMBL" id="JARKIF010000003">
    <property type="protein sequence ID" value="KAJ7644036.1"/>
    <property type="molecule type" value="Genomic_DNA"/>
</dbReference>
<dbReference type="InterPro" id="IPR012337">
    <property type="entry name" value="RNaseH-like_sf"/>
</dbReference>
<feature type="non-terminal residue" evidence="1">
    <location>
        <position position="1"/>
    </location>
</feature>
<organism evidence="1 2">
    <name type="scientific">Roridomyces roridus</name>
    <dbReference type="NCBI Taxonomy" id="1738132"/>
    <lineage>
        <taxon>Eukaryota</taxon>
        <taxon>Fungi</taxon>
        <taxon>Dikarya</taxon>
        <taxon>Basidiomycota</taxon>
        <taxon>Agaricomycotina</taxon>
        <taxon>Agaricomycetes</taxon>
        <taxon>Agaricomycetidae</taxon>
        <taxon>Agaricales</taxon>
        <taxon>Marasmiineae</taxon>
        <taxon>Mycenaceae</taxon>
        <taxon>Roridomyces</taxon>
    </lineage>
</organism>
<reference evidence="1" key="1">
    <citation type="submission" date="2023-03" db="EMBL/GenBank/DDBJ databases">
        <title>Massive genome expansion in bonnet fungi (Mycena s.s.) driven by repeated elements and novel gene families across ecological guilds.</title>
        <authorList>
            <consortium name="Lawrence Berkeley National Laboratory"/>
            <person name="Harder C.B."/>
            <person name="Miyauchi S."/>
            <person name="Viragh M."/>
            <person name="Kuo A."/>
            <person name="Thoen E."/>
            <person name="Andreopoulos B."/>
            <person name="Lu D."/>
            <person name="Skrede I."/>
            <person name="Drula E."/>
            <person name="Henrissat B."/>
            <person name="Morin E."/>
            <person name="Kohler A."/>
            <person name="Barry K."/>
            <person name="LaButti K."/>
            <person name="Morin E."/>
            <person name="Salamov A."/>
            <person name="Lipzen A."/>
            <person name="Mereny Z."/>
            <person name="Hegedus B."/>
            <person name="Baldrian P."/>
            <person name="Stursova M."/>
            <person name="Weitz H."/>
            <person name="Taylor A."/>
            <person name="Grigoriev I.V."/>
            <person name="Nagy L.G."/>
            <person name="Martin F."/>
            <person name="Kauserud H."/>
        </authorList>
    </citation>
    <scope>NUCLEOTIDE SEQUENCE</scope>
    <source>
        <strain evidence="1">9284</strain>
    </source>
</reference>
<accession>A0AAD7CD24</accession>
<evidence type="ECO:0000313" key="2">
    <source>
        <dbReference type="Proteomes" id="UP001221142"/>
    </source>
</evidence>